<dbReference type="SUPFAM" id="SSF51735">
    <property type="entry name" value="NAD(P)-binding Rossmann-fold domains"/>
    <property type="match status" value="1"/>
</dbReference>
<feature type="domain" description="D-isomer specific 2-hydroxyacid dehydrogenase catalytic" evidence="3">
    <location>
        <begin position="35"/>
        <end position="318"/>
    </location>
</feature>
<feature type="domain" description="D-isomer specific 2-hydroxyacid dehydrogenase NAD-binding" evidence="4">
    <location>
        <begin position="117"/>
        <end position="294"/>
    </location>
</feature>
<dbReference type="AlphaFoldDB" id="A0A381VJZ9"/>
<name>A0A381VJZ9_9ZZZZ</name>
<proteinExistence type="predicted"/>
<gene>
    <name evidence="5" type="ORF">METZ01_LOCUS93513</name>
</gene>
<keyword evidence="1" id="KW-0560">Oxidoreductase</keyword>
<dbReference type="GO" id="GO:0016618">
    <property type="term" value="F:hydroxypyruvate reductase [NAD(P)H] activity"/>
    <property type="evidence" value="ECO:0007669"/>
    <property type="project" value="TreeGrafter"/>
</dbReference>
<keyword evidence="2" id="KW-0520">NAD</keyword>
<dbReference type="InterPro" id="IPR036291">
    <property type="entry name" value="NAD(P)-bd_dom_sf"/>
</dbReference>
<dbReference type="Pfam" id="PF00389">
    <property type="entry name" value="2-Hacid_dh"/>
    <property type="match status" value="1"/>
</dbReference>
<dbReference type="GO" id="GO:0005829">
    <property type="term" value="C:cytosol"/>
    <property type="evidence" value="ECO:0007669"/>
    <property type="project" value="TreeGrafter"/>
</dbReference>
<accession>A0A381VJZ9</accession>
<protein>
    <recommendedName>
        <fullName evidence="6">D-isomer specific 2-hydroxyacid dehydrogenase NAD-binding domain-containing protein</fullName>
    </recommendedName>
</protein>
<organism evidence="5">
    <name type="scientific">marine metagenome</name>
    <dbReference type="NCBI Taxonomy" id="408172"/>
    <lineage>
        <taxon>unclassified sequences</taxon>
        <taxon>metagenomes</taxon>
        <taxon>ecological metagenomes</taxon>
    </lineage>
</organism>
<dbReference type="InterPro" id="IPR006139">
    <property type="entry name" value="D-isomer_2_OHA_DH_cat_dom"/>
</dbReference>
<evidence type="ECO:0008006" key="6">
    <source>
        <dbReference type="Google" id="ProtNLM"/>
    </source>
</evidence>
<evidence type="ECO:0000259" key="3">
    <source>
        <dbReference type="Pfam" id="PF00389"/>
    </source>
</evidence>
<evidence type="ECO:0000259" key="4">
    <source>
        <dbReference type="Pfam" id="PF02826"/>
    </source>
</evidence>
<dbReference type="Pfam" id="PF02826">
    <property type="entry name" value="2-Hacid_dh_C"/>
    <property type="match status" value="1"/>
</dbReference>
<dbReference type="GO" id="GO:0030267">
    <property type="term" value="F:glyoxylate reductase (NADPH) activity"/>
    <property type="evidence" value="ECO:0007669"/>
    <property type="project" value="TreeGrafter"/>
</dbReference>
<dbReference type="SUPFAM" id="SSF52283">
    <property type="entry name" value="Formate/glycerate dehydrogenase catalytic domain-like"/>
    <property type="match status" value="1"/>
</dbReference>
<sequence length="343" mass="38759">MKKPIIICDPYPRTLDLIFSKENFKKLNTKFKLINVPSDNKKIKENFYNKNISLASFIIGQPNLPTSLLKKAINLKAIFNVESNFMDNMDYDFCFKNGIHVLSTSPVFAQPVAEMALGLTLSLARSIHIAHSDFVKGKEKYGGEKSEKNFLLKDKTFGLIGFGDLSKALLPLLKSFSDNIIAYDPWVPEHILLENKIRSVNLNNLLKQSDIIYVLASATSSNQGMINKAKFKLLKKNACFILMSRAAIINFNDFYKTLKSNKIYAAIDVFPVEPVKKNDPIRKLKNVVFSAHRAGALDSAFKEMGNIVYEDILLIQKNLPPKLCKRAERETVGLLRSKPVDHN</sequence>
<dbReference type="EMBL" id="UINC01009050">
    <property type="protein sequence ID" value="SVA40659.1"/>
    <property type="molecule type" value="Genomic_DNA"/>
</dbReference>
<dbReference type="GO" id="GO:0051287">
    <property type="term" value="F:NAD binding"/>
    <property type="evidence" value="ECO:0007669"/>
    <property type="project" value="InterPro"/>
</dbReference>
<dbReference type="InterPro" id="IPR050223">
    <property type="entry name" value="D-isomer_2-hydroxyacid_DH"/>
</dbReference>
<dbReference type="PANTHER" id="PTHR10996">
    <property type="entry name" value="2-HYDROXYACID DEHYDROGENASE-RELATED"/>
    <property type="match status" value="1"/>
</dbReference>
<dbReference type="InterPro" id="IPR006140">
    <property type="entry name" value="D-isomer_DH_NAD-bd"/>
</dbReference>
<evidence type="ECO:0000313" key="5">
    <source>
        <dbReference type="EMBL" id="SVA40659.1"/>
    </source>
</evidence>
<dbReference type="PANTHER" id="PTHR10996:SF178">
    <property type="entry name" value="2-HYDROXYACID DEHYDROGENASE YGL185C-RELATED"/>
    <property type="match status" value="1"/>
</dbReference>
<evidence type="ECO:0000256" key="2">
    <source>
        <dbReference type="ARBA" id="ARBA00023027"/>
    </source>
</evidence>
<reference evidence="5" key="1">
    <citation type="submission" date="2018-05" db="EMBL/GenBank/DDBJ databases">
        <authorList>
            <person name="Lanie J.A."/>
            <person name="Ng W.-L."/>
            <person name="Kazmierczak K.M."/>
            <person name="Andrzejewski T.M."/>
            <person name="Davidsen T.M."/>
            <person name="Wayne K.J."/>
            <person name="Tettelin H."/>
            <person name="Glass J.I."/>
            <person name="Rusch D."/>
            <person name="Podicherti R."/>
            <person name="Tsui H.-C.T."/>
            <person name="Winkler M.E."/>
        </authorList>
    </citation>
    <scope>NUCLEOTIDE SEQUENCE</scope>
</reference>
<evidence type="ECO:0000256" key="1">
    <source>
        <dbReference type="ARBA" id="ARBA00023002"/>
    </source>
</evidence>
<dbReference type="Gene3D" id="3.40.50.720">
    <property type="entry name" value="NAD(P)-binding Rossmann-like Domain"/>
    <property type="match status" value="2"/>
</dbReference>